<dbReference type="EC" id="2.7.13.3" evidence="2"/>
<dbReference type="AlphaFoldDB" id="A0A916R840"/>
<dbReference type="Pfam" id="PF00072">
    <property type="entry name" value="Response_reg"/>
    <property type="match status" value="1"/>
</dbReference>
<dbReference type="PRINTS" id="PR00344">
    <property type="entry name" value="BCTRLSENSOR"/>
</dbReference>
<dbReference type="SUPFAM" id="SSF47384">
    <property type="entry name" value="Homodimeric domain of signal transducing histidine kinase"/>
    <property type="match status" value="1"/>
</dbReference>
<dbReference type="FunFam" id="1.10.287.130:FF:000063">
    <property type="entry name" value="Hybrid sensor histidine kinase/response regulator"/>
    <property type="match status" value="1"/>
</dbReference>
<evidence type="ECO:0000313" key="10">
    <source>
        <dbReference type="Proteomes" id="UP000596977"/>
    </source>
</evidence>
<dbReference type="SUPFAM" id="SSF55874">
    <property type="entry name" value="ATPase domain of HSP90 chaperone/DNA topoisomerase II/histidine kinase"/>
    <property type="match status" value="1"/>
</dbReference>
<reference evidence="9 10" key="1">
    <citation type="journal article" date="2014" name="Int. J. Syst. Evol. Microbiol.">
        <title>Complete genome sequence of Corynebacterium casei LMG S-19264T (=DSM 44701T), isolated from a smear-ripened cheese.</title>
        <authorList>
            <consortium name="US DOE Joint Genome Institute (JGI-PGF)"/>
            <person name="Walter F."/>
            <person name="Albersmeier A."/>
            <person name="Kalinowski J."/>
            <person name="Ruckert C."/>
        </authorList>
    </citation>
    <scope>NUCLEOTIDE SEQUENCE [LARGE SCALE GENOMIC DNA]</scope>
    <source>
        <strain evidence="9 10">CGMCC 1.15896</strain>
    </source>
</reference>
<name>A0A916R840_9HYPH</name>
<dbReference type="InterPro" id="IPR004358">
    <property type="entry name" value="Sig_transdc_His_kin-like_C"/>
</dbReference>
<sequence length="537" mass="58733">MSEVPQVSNGANVDALRKALEHLPYGFAFFDSTMRLVMANATYRAGLVLPLNLMAEGTPLDDILLFMARRGDLGPGTPEVQAAQRRRLITTQPSTLTQRQSVLGSHLEIHTSLTHDNELVISFSDVTSRIKAEAALEQINHTLEERVNDRTRALTLLNAELEKARAKADAANHEKTRFLAAASHDLLQPLNAARLYTSTLFERTRGTPTAELASSIDAALNAVEDIMSTLLDISRMDSGALKVTLTNFDILELLKKVEIEFQPMAAEKNINLRIVGASFIVRSDRMLLGRVIQNLVSNAIKYTKPGGRVLVGCRQRGKSVRLDVIDTGIGIDSHQHQLIFTEFSRLEQGARIAPGLGLGLSIVQRIVSALDHKMEIDSAVGHGSRFSLTMPRVNQTTETKASTPIVDKKPETQLSGLMVLCVDNERAILDAMAGLLTNWGCDVRTATSLKEISQLNILEGWVPDLVLMDYHLDQSSGLDAIEWLKQIVGGHLPAILVTADRTNAVRNLAETRGTAVLNKPVKPAALRALLAHVSKRG</sequence>
<dbReference type="CDD" id="cd00156">
    <property type="entry name" value="REC"/>
    <property type="match status" value="1"/>
</dbReference>
<evidence type="ECO:0000259" key="7">
    <source>
        <dbReference type="PROSITE" id="PS50109"/>
    </source>
</evidence>
<dbReference type="PANTHER" id="PTHR43047:SF9">
    <property type="entry name" value="HISTIDINE KINASE"/>
    <property type="match status" value="1"/>
</dbReference>
<dbReference type="OrthoDB" id="9764438at2"/>
<dbReference type="InterPro" id="IPR003661">
    <property type="entry name" value="HisK_dim/P_dom"/>
</dbReference>
<dbReference type="InterPro" id="IPR001789">
    <property type="entry name" value="Sig_transdc_resp-reg_receiver"/>
</dbReference>
<feature type="domain" description="Histidine kinase" evidence="7">
    <location>
        <begin position="181"/>
        <end position="394"/>
    </location>
</feature>
<dbReference type="InterPro" id="IPR003594">
    <property type="entry name" value="HATPase_dom"/>
</dbReference>
<dbReference type="SMART" id="SM00387">
    <property type="entry name" value="HATPase_c"/>
    <property type="match status" value="1"/>
</dbReference>
<dbReference type="CDD" id="cd00082">
    <property type="entry name" value="HisKA"/>
    <property type="match status" value="1"/>
</dbReference>
<feature type="modified residue" description="4-aspartylphosphate" evidence="6">
    <location>
        <position position="469"/>
    </location>
</feature>
<dbReference type="PANTHER" id="PTHR43047">
    <property type="entry name" value="TWO-COMPONENT HISTIDINE PROTEIN KINASE"/>
    <property type="match status" value="1"/>
</dbReference>
<evidence type="ECO:0000256" key="2">
    <source>
        <dbReference type="ARBA" id="ARBA00012438"/>
    </source>
</evidence>
<dbReference type="Pfam" id="PF02518">
    <property type="entry name" value="HATPase_c"/>
    <property type="match status" value="1"/>
</dbReference>
<dbReference type="SMART" id="SM00388">
    <property type="entry name" value="HisKA"/>
    <property type="match status" value="1"/>
</dbReference>
<dbReference type="Pfam" id="PF12860">
    <property type="entry name" value="PAS_7"/>
    <property type="match status" value="1"/>
</dbReference>
<dbReference type="InterPro" id="IPR011006">
    <property type="entry name" value="CheY-like_superfamily"/>
</dbReference>
<evidence type="ECO:0000256" key="6">
    <source>
        <dbReference type="PROSITE-ProRule" id="PRU00169"/>
    </source>
</evidence>
<keyword evidence="3 6" id="KW-0597">Phosphoprotein</keyword>
<dbReference type="InterPro" id="IPR036890">
    <property type="entry name" value="HATPase_C_sf"/>
</dbReference>
<protein>
    <recommendedName>
        <fullName evidence="2">histidine kinase</fullName>
        <ecNumber evidence="2">2.7.13.3</ecNumber>
    </recommendedName>
</protein>
<dbReference type="NCBIfam" id="NF041832">
    <property type="entry name" value="near_NosP_CTERM"/>
    <property type="match status" value="1"/>
</dbReference>
<keyword evidence="10" id="KW-1185">Reference proteome</keyword>
<evidence type="ECO:0000256" key="1">
    <source>
        <dbReference type="ARBA" id="ARBA00000085"/>
    </source>
</evidence>
<dbReference type="EMBL" id="BMKB01000001">
    <property type="protein sequence ID" value="GGA40731.1"/>
    <property type="molecule type" value="Genomic_DNA"/>
</dbReference>
<dbReference type="InterPro" id="IPR005467">
    <property type="entry name" value="His_kinase_dom"/>
</dbReference>
<evidence type="ECO:0000256" key="5">
    <source>
        <dbReference type="ARBA" id="ARBA00022777"/>
    </source>
</evidence>
<organism evidence="9 10">
    <name type="scientific">Pelagibacterium lentulum</name>
    <dbReference type="NCBI Taxonomy" id="2029865"/>
    <lineage>
        <taxon>Bacteria</taxon>
        <taxon>Pseudomonadati</taxon>
        <taxon>Pseudomonadota</taxon>
        <taxon>Alphaproteobacteria</taxon>
        <taxon>Hyphomicrobiales</taxon>
        <taxon>Devosiaceae</taxon>
        <taxon>Pelagibacterium</taxon>
    </lineage>
</organism>
<dbReference type="PROSITE" id="PS50109">
    <property type="entry name" value="HIS_KIN"/>
    <property type="match status" value="1"/>
</dbReference>
<dbReference type="Proteomes" id="UP000596977">
    <property type="component" value="Unassembled WGS sequence"/>
</dbReference>
<dbReference type="FunFam" id="3.30.565.10:FF:000049">
    <property type="entry name" value="Two-component sensor histidine kinase"/>
    <property type="match status" value="1"/>
</dbReference>
<dbReference type="InterPro" id="IPR036097">
    <property type="entry name" value="HisK_dim/P_sf"/>
</dbReference>
<dbReference type="Gene3D" id="3.40.50.2300">
    <property type="match status" value="1"/>
</dbReference>
<proteinExistence type="predicted"/>
<dbReference type="SMART" id="SM00448">
    <property type="entry name" value="REC"/>
    <property type="match status" value="1"/>
</dbReference>
<feature type="domain" description="Response regulatory" evidence="8">
    <location>
        <begin position="418"/>
        <end position="534"/>
    </location>
</feature>
<dbReference type="RefSeq" id="WP_127073192.1">
    <property type="nucleotide sequence ID" value="NZ_BMKB01000001.1"/>
</dbReference>
<evidence type="ECO:0000256" key="4">
    <source>
        <dbReference type="ARBA" id="ARBA00022679"/>
    </source>
</evidence>
<dbReference type="Gene3D" id="1.10.287.130">
    <property type="match status" value="1"/>
</dbReference>
<evidence type="ECO:0000313" key="9">
    <source>
        <dbReference type="EMBL" id="GGA40731.1"/>
    </source>
</evidence>
<dbReference type="GO" id="GO:0009927">
    <property type="term" value="F:histidine phosphotransfer kinase activity"/>
    <property type="evidence" value="ECO:0007669"/>
    <property type="project" value="TreeGrafter"/>
</dbReference>
<dbReference type="Gene3D" id="3.30.565.10">
    <property type="entry name" value="Histidine kinase-like ATPase, C-terminal domain"/>
    <property type="match status" value="1"/>
</dbReference>
<dbReference type="SUPFAM" id="SSF52172">
    <property type="entry name" value="CheY-like"/>
    <property type="match status" value="1"/>
</dbReference>
<dbReference type="GO" id="GO:0005886">
    <property type="term" value="C:plasma membrane"/>
    <property type="evidence" value="ECO:0007669"/>
    <property type="project" value="TreeGrafter"/>
</dbReference>
<keyword evidence="5" id="KW-0418">Kinase</keyword>
<evidence type="ECO:0000259" key="8">
    <source>
        <dbReference type="PROSITE" id="PS50110"/>
    </source>
</evidence>
<dbReference type="PROSITE" id="PS50110">
    <property type="entry name" value="RESPONSE_REGULATORY"/>
    <property type="match status" value="1"/>
</dbReference>
<comment type="caution">
    <text evidence="9">The sequence shown here is derived from an EMBL/GenBank/DDBJ whole genome shotgun (WGS) entry which is preliminary data.</text>
</comment>
<evidence type="ECO:0000256" key="3">
    <source>
        <dbReference type="ARBA" id="ARBA00022553"/>
    </source>
</evidence>
<dbReference type="GO" id="GO:0000155">
    <property type="term" value="F:phosphorelay sensor kinase activity"/>
    <property type="evidence" value="ECO:0007669"/>
    <property type="project" value="InterPro"/>
</dbReference>
<gene>
    <name evidence="9" type="ORF">GCM10011499_07890</name>
</gene>
<dbReference type="Pfam" id="PF00512">
    <property type="entry name" value="HisKA"/>
    <property type="match status" value="1"/>
</dbReference>
<comment type="catalytic activity">
    <reaction evidence="1">
        <text>ATP + protein L-histidine = ADP + protein N-phospho-L-histidine.</text>
        <dbReference type="EC" id="2.7.13.3"/>
    </reaction>
</comment>
<keyword evidence="4" id="KW-0808">Transferase</keyword>
<accession>A0A916R840</accession>